<name>A0ABT4D8R9_9CLOT</name>
<dbReference type="Gene3D" id="2.60.120.40">
    <property type="match status" value="1"/>
</dbReference>
<comment type="caution">
    <text evidence="1">The sequence shown here is derived from an EMBL/GenBank/DDBJ whole genome shotgun (WGS) entry which is preliminary data.</text>
</comment>
<proteinExistence type="predicted"/>
<sequence>MEPCTSNGPLTISTVQSNGGEDGTIFTNYAYIYNLGEQEVEKGTDVEFSNNEILSGDITHTAGQAEIAIGKAGVYYIEYYAYADIATQFGLYLDGNLISVSTVYSQSNLTSPIMGTAIVRIPNPGNLTLRLIDVGVGIVANLIDAKPLTSAIDSVTASIVIMKIAD</sequence>
<reference evidence="1" key="1">
    <citation type="submission" date="2022-12" db="EMBL/GenBank/DDBJ databases">
        <title>Clostridium sp. nov., isolated from industrial wastewater.</title>
        <authorList>
            <person name="Jiayan W."/>
        </authorList>
    </citation>
    <scope>NUCLEOTIDE SEQUENCE</scope>
    <source>
        <strain evidence="1">ZC22-4</strain>
    </source>
</reference>
<dbReference type="Proteomes" id="UP001144612">
    <property type="component" value="Unassembled WGS sequence"/>
</dbReference>
<evidence type="ECO:0000313" key="1">
    <source>
        <dbReference type="EMBL" id="MCY6958692.1"/>
    </source>
</evidence>
<organism evidence="1 2">
    <name type="scientific">Clostridium brassicae</name>
    <dbReference type="NCBI Taxonomy" id="2999072"/>
    <lineage>
        <taxon>Bacteria</taxon>
        <taxon>Bacillati</taxon>
        <taxon>Bacillota</taxon>
        <taxon>Clostridia</taxon>
        <taxon>Eubacteriales</taxon>
        <taxon>Clostridiaceae</taxon>
        <taxon>Clostridium</taxon>
    </lineage>
</organism>
<dbReference type="RefSeq" id="WP_268061108.1">
    <property type="nucleotide sequence ID" value="NZ_JAPQFJ010000007.1"/>
</dbReference>
<protein>
    <recommendedName>
        <fullName evidence="3">BclA C-terminal domain-containing protein</fullName>
    </recommendedName>
</protein>
<accession>A0ABT4D8R9</accession>
<gene>
    <name evidence="1" type="ORF">OW729_08750</name>
</gene>
<evidence type="ECO:0000313" key="2">
    <source>
        <dbReference type="Proteomes" id="UP001144612"/>
    </source>
</evidence>
<evidence type="ECO:0008006" key="3">
    <source>
        <dbReference type="Google" id="ProtNLM"/>
    </source>
</evidence>
<dbReference type="EMBL" id="JAPQFJ010000007">
    <property type="protein sequence ID" value="MCY6958692.1"/>
    <property type="molecule type" value="Genomic_DNA"/>
</dbReference>
<keyword evidence="2" id="KW-1185">Reference proteome</keyword>
<dbReference type="InterPro" id="IPR008983">
    <property type="entry name" value="Tumour_necrosis_fac-like_dom"/>
</dbReference>